<dbReference type="AlphaFoldDB" id="A0AA39YQN7"/>
<name>A0AA39YQN7_9PEZI</name>
<dbReference type="EMBL" id="JAULSV010000001">
    <property type="protein sequence ID" value="KAK0656882.1"/>
    <property type="molecule type" value="Genomic_DNA"/>
</dbReference>
<evidence type="ECO:0008006" key="3">
    <source>
        <dbReference type="Google" id="ProtNLM"/>
    </source>
</evidence>
<sequence>MILAEVDILCMTPALTEKEPYRKWKVQRAKAVGCDEAANIYDGRERDEDKKYLHAFVDDGRLSAMEYLQGIGMPIMYPEVPVKYGALCAVDSPAFAIGHTLEKFIQGKYPGQALPPPPGKLYPIFIDIPGSAVFTSPKTGSSKSSRDQVQVALDFIAEFTKTKNVDPASIFVLSPY</sequence>
<comment type="caution">
    <text evidence="1">The sequence shown here is derived from an EMBL/GenBank/DDBJ whole genome shotgun (WGS) entry which is preliminary data.</text>
</comment>
<accession>A0AA39YQN7</accession>
<dbReference type="Proteomes" id="UP001174936">
    <property type="component" value="Unassembled WGS sequence"/>
</dbReference>
<organism evidence="1 2">
    <name type="scientific">Cercophora newfieldiana</name>
    <dbReference type="NCBI Taxonomy" id="92897"/>
    <lineage>
        <taxon>Eukaryota</taxon>
        <taxon>Fungi</taxon>
        <taxon>Dikarya</taxon>
        <taxon>Ascomycota</taxon>
        <taxon>Pezizomycotina</taxon>
        <taxon>Sordariomycetes</taxon>
        <taxon>Sordariomycetidae</taxon>
        <taxon>Sordariales</taxon>
        <taxon>Lasiosphaeriaceae</taxon>
        <taxon>Cercophora</taxon>
    </lineage>
</organism>
<evidence type="ECO:0000313" key="1">
    <source>
        <dbReference type="EMBL" id="KAK0656882.1"/>
    </source>
</evidence>
<protein>
    <recommendedName>
        <fullName evidence="3">DNA2/NAM7 helicase-like C-terminal domain-containing protein</fullName>
    </recommendedName>
</protein>
<gene>
    <name evidence="1" type="ORF">B0T16DRAFT_452390</name>
</gene>
<keyword evidence="2" id="KW-1185">Reference proteome</keyword>
<evidence type="ECO:0000313" key="2">
    <source>
        <dbReference type="Proteomes" id="UP001174936"/>
    </source>
</evidence>
<proteinExistence type="predicted"/>
<reference evidence="1" key="1">
    <citation type="submission" date="2023-06" db="EMBL/GenBank/DDBJ databases">
        <title>Genome-scale phylogeny and comparative genomics of the fungal order Sordariales.</title>
        <authorList>
            <consortium name="Lawrence Berkeley National Laboratory"/>
            <person name="Hensen N."/>
            <person name="Bonometti L."/>
            <person name="Westerberg I."/>
            <person name="Brannstrom I.O."/>
            <person name="Guillou S."/>
            <person name="Cros-Aarteil S."/>
            <person name="Calhoun S."/>
            <person name="Haridas S."/>
            <person name="Kuo A."/>
            <person name="Mondo S."/>
            <person name="Pangilinan J."/>
            <person name="Riley R."/>
            <person name="Labutti K."/>
            <person name="Andreopoulos B."/>
            <person name="Lipzen A."/>
            <person name="Chen C."/>
            <person name="Yanf M."/>
            <person name="Daum C."/>
            <person name="Ng V."/>
            <person name="Clum A."/>
            <person name="Steindorff A."/>
            <person name="Ohm R."/>
            <person name="Martin F."/>
            <person name="Silar P."/>
            <person name="Natvig D."/>
            <person name="Lalanne C."/>
            <person name="Gautier V."/>
            <person name="Ament-Velasquez S.L."/>
            <person name="Kruys A."/>
            <person name="Hutchinson M.I."/>
            <person name="Powell A.J."/>
            <person name="Barry K."/>
            <person name="Miller A.N."/>
            <person name="Grigoriev I.V."/>
            <person name="Debuchy R."/>
            <person name="Gladieux P."/>
            <person name="Thoren M.H."/>
            <person name="Johannesson H."/>
        </authorList>
    </citation>
    <scope>NUCLEOTIDE SEQUENCE</scope>
    <source>
        <strain evidence="1">SMH2532-1</strain>
    </source>
</reference>